<keyword evidence="2 7" id="KW-0732">Signal</keyword>
<dbReference type="InterPro" id="IPR048913">
    <property type="entry name" value="BetaGal_gal-bd"/>
</dbReference>
<keyword evidence="3" id="KW-0378">Hydrolase</keyword>
<feature type="domain" description="Glycoside hydrolase 35 catalytic" evidence="9">
    <location>
        <begin position="39"/>
        <end position="353"/>
    </location>
</feature>
<evidence type="ECO:0000256" key="3">
    <source>
        <dbReference type="ARBA" id="ARBA00022801"/>
    </source>
</evidence>
<dbReference type="Pfam" id="PF00754">
    <property type="entry name" value="F5_F8_type_C"/>
    <property type="match status" value="1"/>
</dbReference>
<sequence>MRLNKKNFLVPVAILLLFGCFSVKAQIDKQHTFKISGNQFLLDGKNFQIISGEMHYARIPKPYWRHRLKMAKAMGLNAICTYMFWNAHEPQPGKYNFSDNLDISEFCRIAQEEGLWVIIRPGPYTCAEWDLGGLPAWLLKTKGVVLRSSDPNYMPQTLTFLKRAVEEFRPNLITKGGNVLMVQVENEYGVYAGDKKYVAAIRDALLEAKVDVPLFHCDWAGKNYYDNAHVEGVMPSINFGGEAEKNFAIFEKYAPNVPKFNSEFWTGWFDYWGGKHEVHSVEEKLSDFKWMVNNGISVNLYMFHGGTTNGFFPGANGSNTYYTPYTTSYDYDAPLSEDGVPNDKFFAFQKVIKDKFPELKLPPLPEPLPKITIPEFELKPVASLVANLPKPQVFEKPQTMESLGQNSGYILYSSQIEGRLQGNLTIKRVMDRATIYIDKKKVGLLDRRLNQFSIPINVKEEGKHTLEILVEHQARVNFGNAIDHERKGITEGVWLNGKEILGWSHYSLPLNNIDGFKSSSRQAGYPHLYRATFKLDQVGDTYLDTRKVGKGLLWVNGRHIGRYWFIGPQQTIFVPGCWLKKGENEIKVLEMEDFPTLKLKGIKNHIWETKIDSTLLHSKPGNKLQLVTKNKVLTGTLNNTEGWQEVNFEKTHQGRYICLESLSAYGDVPFTTIAELRIKNSEGKEIPREEYSIFFADSEELGEGNGLATLMVDNQPTTFWQTAWSRNAKAQPHQVVIDLGKEQVISGFKYLPRMRESKGRVKDFNFYISKQPFMIK</sequence>
<evidence type="ECO:0000256" key="5">
    <source>
        <dbReference type="ARBA" id="ARBA00023295"/>
    </source>
</evidence>
<keyword evidence="4" id="KW-0325">Glycoprotein</keyword>
<dbReference type="Proteomes" id="UP000284120">
    <property type="component" value="Unassembled WGS sequence"/>
</dbReference>
<dbReference type="InterPro" id="IPR017853">
    <property type="entry name" value="GH"/>
</dbReference>
<evidence type="ECO:0000256" key="1">
    <source>
        <dbReference type="ARBA" id="ARBA00009809"/>
    </source>
</evidence>
<reference evidence="12 13" key="1">
    <citation type="submission" date="2018-06" db="EMBL/GenBank/DDBJ databases">
        <title>Pedobacter endophyticus sp. nov., an endophytic bacterium isolated from a leaf of Triticum aestivum.</title>
        <authorList>
            <person name="Zhang L."/>
        </authorList>
    </citation>
    <scope>NUCLEOTIDE SEQUENCE [LARGE SCALE GENOMIC DNA]</scope>
    <source>
        <strain evidence="12 13">CM134L-2</strain>
    </source>
</reference>
<evidence type="ECO:0000259" key="11">
    <source>
        <dbReference type="Pfam" id="PF21467"/>
    </source>
</evidence>
<evidence type="ECO:0000256" key="4">
    <source>
        <dbReference type="ARBA" id="ARBA00023180"/>
    </source>
</evidence>
<comment type="caution">
    <text evidence="12">The sequence shown here is derived from an EMBL/GenBank/DDBJ whole genome shotgun (WGS) entry which is preliminary data.</text>
</comment>
<evidence type="ECO:0000313" key="12">
    <source>
        <dbReference type="EMBL" id="RWU04271.1"/>
    </source>
</evidence>
<dbReference type="OrthoDB" id="703126at2"/>
<dbReference type="Pfam" id="PF21317">
    <property type="entry name" value="BetaGal_ABD_1"/>
    <property type="match status" value="1"/>
</dbReference>
<dbReference type="InterPro" id="IPR048912">
    <property type="entry name" value="BetaGal1-like_ABD1"/>
</dbReference>
<dbReference type="InterPro" id="IPR000421">
    <property type="entry name" value="FA58C"/>
</dbReference>
<gene>
    <name evidence="12" type="ORF">DPV69_18255</name>
</gene>
<keyword evidence="13" id="KW-1185">Reference proteome</keyword>
<dbReference type="InterPro" id="IPR001944">
    <property type="entry name" value="Glycoside_Hdrlase_35"/>
</dbReference>
<evidence type="ECO:0000256" key="7">
    <source>
        <dbReference type="SAM" id="SignalP"/>
    </source>
</evidence>
<dbReference type="AlphaFoldDB" id="A0A3S3PA28"/>
<evidence type="ECO:0000313" key="13">
    <source>
        <dbReference type="Proteomes" id="UP000284120"/>
    </source>
</evidence>
<proteinExistence type="inferred from homology"/>
<evidence type="ECO:0000259" key="9">
    <source>
        <dbReference type="Pfam" id="PF01301"/>
    </source>
</evidence>
<dbReference type="PRINTS" id="PR00742">
    <property type="entry name" value="GLHYDRLASE35"/>
</dbReference>
<dbReference type="InterPro" id="IPR031330">
    <property type="entry name" value="Gly_Hdrlase_35_cat"/>
</dbReference>
<dbReference type="InterPro" id="IPR008979">
    <property type="entry name" value="Galactose-bd-like_sf"/>
</dbReference>
<dbReference type="SUPFAM" id="SSF49785">
    <property type="entry name" value="Galactose-binding domain-like"/>
    <property type="match status" value="2"/>
</dbReference>
<dbReference type="Pfam" id="PF21467">
    <property type="entry name" value="BetaGal_gal-bd"/>
    <property type="match status" value="1"/>
</dbReference>
<evidence type="ECO:0000256" key="2">
    <source>
        <dbReference type="ARBA" id="ARBA00022729"/>
    </source>
</evidence>
<dbReference type="PANTHER" id="PTHR23421">
    <property type="entry name" value="BETA-GALACTOSIDASE RELATED"/>
    <property type="match status" value="1"/>
</dbReference>
<evidence type="ECO:0000259" key="8">
    <source>
        <dbReference type="Pfam" id="PF00754"/>
    </source>
</evidence>
<accession>A0A3S3PA28</accession>
<feature type="domain" description="Beta-galactosidase 1-like first all-beta" evidence="10">
    <location>
        <begin position="397"/>
        <end position="508"/>
    </location>
</feature>
<feature type="domain" description="Beta-galactosidase galactose-binding" evidence="11">
    <location>
        <begin position="526"/>
        <end position="584"/>
    </location>
</feature>
<evidence type="ECO:0000256" key="6">
    <source>
        <dbReference type="RuleBase" id="RU003679"/>
    </source>
</evidence>
<feature type="chain" id="PRO_5018684780" evidence="7">
    <location>
        <begin position="26"/>
        <end position="776"/>
    </location>
</feature>
<feature type="signal peptide" evidence="7">
    <location>
        <begin position="1"/>
        <end position="25"/>
    </location>
</feature>
<evidence type="ECO:0000259" key="10">
    <source>
        <dbReference type="Pfam" id="PF21317"/>
    </source>
</evidence>
<dbReference type="GO" id="GO:0004553">
    <property type="term" value="F:hydrolase activity, hydrolyzing O-glycosyl compounds"/>
    <property type="evidence" value="ECO:0007669"/>
    <property type="project" value="InterPro"/>
</dbReference>
<dbReference type="PROSITE" id="PS51257">
    <property type="entry name" value="PROKAR_LIPOPROTEIN"/>
    <property type="match status" value="1"/>
</dbReference>
<feature type="domain" description="F5/8 type C" evidence="8">
    <location>
        <begin position="700"/>
        <end position="770"/>
    </location>
</feature>
<dbReference type="GO" id="GO:0005975">
    <property type="term" value="P:carbohydrate metabolic process"/>
    <property type="evidence" value="ECO:0007669"/>
    <property type="project" value="InterPro"/>
</dbReference>
<dbReference type="SUPFAM" id="SSF51445">
    <property type="entry name" value="(Trans)glycosidases"/>
    <property type="match status" value="1"/>
</dbReference>
<dbReference type="Pfam" id="PF01301">
    <property type="entry name" value="Glyco_hydro_35"/>
    <property type="match status" value="1"/>
</dbReference>
<organism evidence="12 13">
    <name type="scientific">Pedobacter chitinilyticus</name>
    <dbReference type="NCBI Taxonomy" id="2233776"/>
    <lineage>
        <taxon>Bacteria</taxon>
        <taxon>Pseudomonadati</taxon>
        <taxon>Bacteroidota</taxon>
        <taxon>Sphingobacteriia</taxon>
        <taxon>Sphingobacteriales</taxon>
        <taxon>Sphingobacteriaceae</taxon>
        <taxon>Pedobacter</taxon>
    </lineage>
</organism>
<dbReference type="Gene3D" id="3.20.20.80">
    <property type="entry name" value="Glycosidases"/>
    <property type="match status" value="1"/>
</dbReference>
<dbReference type="FunFam" id="3.20.20.80:FF:000017">
    <property type="entry name" value="Beta-galactosidase"/>
    <property type="match status" value="1"/>
</dbReference>
<dbReference type="EMBL" id="SAYW01000007">
    <property type="protein sequence ID" value="RWU04271.1"/>
    <property type="molecule type" value="Genomic_DNA"/>
</dbReference>
<dbReference type="RefSeq" id="WP_113648867.1">
    <property type="nucleotide sequence ID" value="NZ_QMHN01000007.1"/>
</dbReference>
<comment type="similarity">
    <text evidence="1 6">Belongs to the glycosyl hydrolase 35 family.</text>
</comment>
<protein>
    <submittedName>
        <fullName evidence="12">Beta-galactosidase</fullName>
    </submittedName>
</protein>
<name>A0A3S3PA28_9SPHI</name>
<dbReference type="Gene3D" id="2.60.120.260">
    <property type="entry name" value="Galactose-binding domain-like"/>
    <property type="match status" value="4"/>
</dbReference>
<keyword evidence="5" id="KW-0326">Glycosidase</keyword>